<keyword evidence="2" id="KW-0704">Schiff base</keyword>
<feature type="active site" description="Proton donor/acceptor" evidence="4">
    <location>
        <position position="136"/>
    </location>
</feature>
<feature type="active site" description="Schiff-base intermediate with substrate" evidence="4">
    <location>
        <position position="165"/>
    </location>
</feature>
<evidence type="ECO:0000313" key="6">
    <source>
        <dbReference type="EMBL" id="KAA1277618.1"/>
    </source>
</evidence>
<dbReference type="SMART" id="SM01130">
    <property type="entry name" value="DHDPS"/>
    <property type="match status" value="1"/>
</dbReference>
<dbReference type="PANTHER" id="PTHR12128:SF28">
    <property type="entry name" value="2-DEHYDRO-3-DEOXY-D-GLUCONATE ALDOLASE YAGE-RELATED"/>
    <property type="match status" value="1"/>
</dbReference>
<dbReference type="Proteomes" id="UP000468420">
    <property type="component" value="Unassembled WGS sequence"/>
</dbReference>
<dbReference type="AlphaFoldDB" id="A0A6N6K7A3"/>
<name>A0A6N6K7A3_9ENTR</name>
<dbReference type="GO" id="GO:0005829">
    <property type="term" value="C:cytosol"/>
    <property type="evidence" value="ECO:0007669"/>
    <property type="project" value="TreeGrafter"/>
</dbReference>
<dbReference type="PROSITE" id="PS00666">
    <property type="entry name" value="DHDPS_2"/>
    <property type="match status" value="1"/>
</dbReference>
<dbReference type="RefSeq" id="WP_005121513.1">
    <property type="nucleotide sequence ID" value="NZ_JACERU010000003.1"/>
</dbReference>
<dbReference type="SUPFAM" id="SSF51569">
    <property type="entry name" value="Aldolase"/>
    <property type="match status" value="1"/>
</dbReference>
<dbReference type="InterPro" id="IPR013785">
    <property type="entry name" value="Aldolase_TIM"/>
</dbReference>
<keyword evidence="1 3" id="KW-0456">Lyase</keyword>
<sequence>MLNVFKGIFPPVPTIVDDNGELDRAGMAVMIDHVISNGADGMLILGSGGEFSHFSSEQRKQIAEFSLQHVAGRVPVLIGIACASTAETIQLGKHAEKAGAQGVLVVNPYYAKLSEEARFTHYKRIAEALNIPVFLYNFPELTGQDIGLNVITRLAREVPNIVGIKDTIDNISHTREIINQVHCFRPDFIIFSGYDEYLLDTLMLGGHGGIPATFNFAPNITRGIYQAVQQNDLATAKALQQQLSELSPLYALEQPFFGVIKTAIKLSGVDISTAVVPPALPLNEEKIAQVKNILSRISV</sequence>
<dbReference type="Pfam" id="PF00701">
    <property type="entry name" value="DHDPS"/>
    <property type="match status" value="1"/>
</dbReference>
<gene>
    <name evidence="6" type="ORF">DXF85_13825</name>
</gene>
<dbReference type="PANTHER" id="PTHR12128">
    <property type="entry name" value="DIHYDRODIPICOLINATE SYNTHASE"/>
    <property type="match status" value="1"/>
</dbReference>
<organism evidence="6 7">
    <name type="scientific">Citrobacter pasteurii</name>
    <dbReference type="NCBI Taxonomy" id="1563222"/>
    <lineage>
        <taxon>Bacteria</taxon>
        <taxon>Pseudomonadati</taxon>
        <taxon>Pseudomonadota</taxon>
        <taxon>Gammaproteobacteria</taxon>
        <taxon>Enterobacterales</taxon>
        <taxon>Enterobacteriaceae</taxon>
        <taxon>Citrobacter</taxon>
    </lineage>
</organism>
<dbReference type="InterPro" id="IPR020625">
    <property type="entry name" value="Schiff_base-form_aldolases_AS"/>
</dbReference>
<evidence type="ECO:0000256" key="1">
    <source>
        <dbReference type="ARBA" id="ARBA00023239"/>
    </source>
</evidence>
<evidence type="ECO:0000256" key="2">
    <source>
        <dbReference type="ARBA" id="ARBA00023270"/>
    </source>
</evidence>
<dbReference type="CDD" id="cd00408">
    <property type="entry name" value="DHDPS-like"/>
    <property type="match status" value="1"/>
</dbReference>
<evidence type="ECO:0000256" key="5">
    <source>
        <dbReference type="PIRSR" id="PIRSR001365-2"/>
    </source>
</evidence>
<dbReference type="GO" id="GO:0016829">
    <property type="term" value="F:lyase activity"/>
    <property type="evidence" value="ECO:0007669"/>
    <property type="project" value="UniProtKB-KW"/>
</dbReference>
<dbReference type="PRINTS" id="PR00146">
    <property type="entry name" value="DHPICSNTHASE"/>
</dbReference>
<comment type="caution">
    <text evidence="6">The sequence shown here is derived from an EMBL/GenBank/DDBJ whole genome shotgun (WGS) entry which is preliminary data.</text>
</comment>
<evidence type="ECO:0000313" key="7">
    <source>
        <dbReference type="Proteomes" id="UP000468420"/>
    </source>
</evidence>
<accession>A0A6N6K7A3</accession>
<comment type="similarity">
    <text evidence="3">Belongs to the DapA family.</text>
</comment>
<protein>
    <submittedName>
        <fullName evidence="6">Dihydrodipicolinate synthase family protein</fullName>
    </submittedName>
</protein>
<dbReference type="InterPro" id="IPR020624">
    <property type="entry name" value="Schiff_base-form_aldolases_CS"/>
</dbReference>
<dbReference type="InterPro" id="IPR002220">
    <property type="entry name" value="DapA-like"/>
</dbReference>
<dbReference type="Gene3D" id="3.20.20.70">
    <property type="entry name" value="Aldolase class I"/>
    <property type="match status" value="1"/>
</dbReference>
<dbReference type="PROSITE" id="PS00665">
    <property type="entry name" value="DHDPS_1"/>
    <property type="match status" value="1"/>
</dbReference>
<feature type="binding site" evidence="5">
    <location>
        <position position="210"/>
    </location>
    <ligand>
        <name>pyruvate</name>
        <dbReference type="ChEBI" id="CHEBI:15361"/>
    </ligand>
</feature>
<evidence type="ECO:0000256" key="4">
    <source>
        <dbReference type="PIRSR" id="PIRSR001365-1"/>
    </source>
</evidence>
<dbReference type="EMBL" id="QRDC01000010">
    <property type="protein sequence ID" value="KAA1277618.1"/>
    <property type="molecule type" value="Genomic_DNA"/>
</dbReference>
<dbReference type="PIRSF" id="PIRSF001365">
    <property type="entry name" value="DHDPS"/>
    <property type="match status" value="1"/>
</dbReference>
<evidence type="ECO:0000256" key="3">
    <source>
        <dbReference type="PIRNR" id="PIRNR001365"/>
    </source>
</evidence>
<proteinExistence type="inferred from homology"/>
<reference evidence="6 7" key="1">
    <citation type="submission" date="2018-08" db="EMBL/GenBank/DDBJ databases">
        <title>Complete genomic analysis of a Citrobacter pasteurii isolated from cockles (Cerastoderma edule) containing a new chromosomic qnrB allele.</title>
        <authorList>
            <person name="Rodrigues A."/>
            <person name="Baptista T."/>
            <person name="Quesada A."/>
            <person name="Campos M.J."/>
        </authorList>
    </citation>
    <scope>NUCLEOTIDE SEQUENCE [LARGE SCALE GENOMIC DNA]</scope>
    <source>
        <strain evidence="6 7">BA18</strain>
    </source>
</reference>